<keyword evidence="3" id="KW-0862">Zinc</keyword>
<dbReference type="Gene3D" id="3.30.40.10">
    <property type="entry name" value="Zinc/RING finger domain, C3HC4 (zinc finger)"/>
    <property type="match status" value="1"/>
</dbReference>
<dbReference type="PANTHER" id="PTHR45969">
    <property type="entry name" value="RING ZINC FINGER PROTEIN-RELATED"/>
    <property type="match status" value="1"/>
</dbReference>
<evidence type="ECO:0000313" key="7">
    <source>
        <dbReference type="RefSeq" id="XP_022974575.1"/>
    </source>
</evidence>
<dbReference type="GeneID" id="111473271"/>
<proteinExistence type="predicted"/>
<dbReference type="SUPFAM" id="SSF57850">
    <property type="entry name" value="RING/U-box"/>
    <property type="match status" value="1"/>
</dbReference>
<dbReference type="KEGG" id="cmax:111473270"/>
<dbReference type="GO" id="GO:0016567">
    <property type="term" value="P:protein ubiquitination"/>
    <property type="evidence" value="ECO:0007669"/>
    <property type="project" value="TreeGrafter"/>
</dbReference>
<name>A0A6J1IBR1_CUCMA</name>
<evidence type="ECO:0000313" key="6">
    <source>
        <dbReference type="Proteomes" id="UP000504608"/>
    </source>
</evidence>
<dbReference type="AlphaFoldDB" id="A0A6J1IBR1"/>
<reference evidence="7 8" key="1">
    <citation type="submission" date="2025-04" db="UniProtKB">
        <authorList>
            <consortium name="RefSeq"/>
        </authorList>
    </citation>
    <scope>IDENTIFICATION</scope>
    <source>
        <tissue evidence="7 8">Young leaves</tissue>
    </source>
</reference>
<evidence type="ECO:0000259" key="5">
    <source>
        <dbReference type="PROSITE" id="PS50089"/>
    </source>
</evidence>
<feature type="non-terminal residue" evidence="8">
    <location>
        <position position="1"/>
    </location>
</feature>
<dbReference type="GO" id="GO:0008270">
    <property type="term" value="F:zinc ion binding"/>
    <property type="evidence" value="ECO:0007669"/>
    <property type="project" value="UniProtKB-KW"/>
</dbReference>
<dbReference type="InterPro" id="IPR013083">
    <property type="entry name" value="Znf_RING/FYVE/PHD"/>
</dbReference>
<evidence type="ECO:0000256" key="4">
    <source>
        <dbReference type="PROSITE-ProRule" id="PRU00175"/>
    </source>
</evidence>
<dbReference type="InterPro" id="IPR001841">
    <property type="entry name" value="Znf_RING"/>
</dbReference>
<dbReference type="PANTHER" id="PTHR45969:SF10">
    <property type="entry name" value="BRASSINOSTEROID-RESPONSIVE RING PROTEIN 1"/>
    <property type="match status" value="1"/>
</dbReference>
<evidence type="ECO:0000313" key="8">
    <source>
        <dbReference type="RefSeq" id="XP_022974576.1"/>
    </source>
</evidence>
<dbReference type="Pfam" id="PF13639">
    <property type="entry name" value="zf-RING_2"/>
    <property type="match status" value="1"/>
</dbReference>
<protein>
    <submittedName>
        <fullName evidence="7 8">Uncharacterized RING finger protein P4H10.07-like</fullName>
    </submittedName>
</protein>
<keyword evidence="2 4" id="KW-0863">Zinc-finger</keyword>
<dbReference type="Proteomes" id="UP000504608">
    <property type="component" value="Unplaced"/>
</dbReference>
<dbReference type="SMART" id="SM00184">
    <property type="entry name" value="RING"/>
    <property type="match status" value="1"/>
</dbReference>
<organism evidence="6 8">
    <name type="scientific">Cucurbita maxima</name>
    <name type="common">Pumpkin</name>
    <name type="synonym">Winter squash</name>
    <dbReference type="NCBI Taxonomy" id="3661"/>
    <lineage>
        <taxon>Eukaryota</taxon>
        <taxon>Viridiplantae</taxon>
        <taxon>Streptophyta</taxon>
        <taxon>Embryophyta</taxon>
        <taxon>Tracheophyta</taxon>
        <taxon>Spermatophyta</taxon>
        <taxon>Magnoliopsida</taxon>
        <taxon>eudicotyledons</taxon>
        <taxon>Gunneridae</taxon>
        <taxon>Pentapetalae</taxon>
        <taxon>rosids</taxon>
        <taxon>fabids</taxon>
        <taxon>Cucurbitales</taxon>
        <taxon>Cucurbitaceae</taxon>
        <taxon>Cucurbiteae</taxon>
        <taxon>Cucurbita</taxon>
    </lineage>
</organism>
<evidence type="ECO:0000256" key="1">
    <source>
        <dbReference type="ARBA" id="ARBA00022723"/>
    </source>
</evidence>
<gene>
    <name evidence="8" type="primary">LOC111473271</name>
    <name evidence="7" type="synonym">LOC111473270</name>
</gene>
<evidence type="ECO:0000256" key="3">
    <source>
        <dbReference type="ARBA" id="ARBA00022833"/>
    </source>
</evidence>
<evidence type="ECO:0000256" key="2">
    <source>
        <dbReference type="ARBA" id="ARBA00022771"/>
    </source>
</evidence>
<accession>A0A6J1IBR1</accession>
<dbReference type="RefSeq" id="XP_022974575.1">
    <property type="nucleotide sequence ID" value="XM_023118807.1"/>
</dbReference>
<sequence length="221" mass="25566">TKPPLYFWEIAQICNCKRLAIKSLKRLTTYGIPFRHSRRRRRPSQFPSKSKSPLLSVKYKNLCLIDEPPPIGIGNGNGNGNTYLSDRHGLPRRLLRRLFDFLESAIVCPQNPPPYIFHDRSVSPLLIDEFVPVVKFSDIVVSTRAGFPSECCAVCLCEFQDDEELRFLKNCKHIFHKKCLDRWMIRDQRSCPLCRTLIVPEESIPPLMDFPGCSEFFGDYN</sequence>
<dbReference type="KEGG" id="cmax:111473271"/>
<keyword evidence="6" id="KW-1185">Reference proteome</keyword>
<dbReference type="GO" id="GO:0061630">
    <property type="term" value="F:ubiquitin protein ligase activity"/>
    <property type="evidence" value="ECO:0007669"/>
    <property type="project" value="TreeGrafter"/>
</dbReference>
<feature type="domain" description="RING-type" evidence="5">
    <location>
        <begin position="152"/>
        <end position="195"/>
    </location>
</feature>
<dbReference type="OrthoDB" id="9984778at2759"/>
<keyword evidence="1" id="KW-0479">Metal-binding</keyword>
<dbReference type="PROSITE" id="PS50089">
    <property type="entry name" value="ZF_RING_2"/>
    <property type="match status" value="1"/>
</dbReference>
<dbReference type="RefSeq" id="XP_022974576.1">
    <property type="nucleotide sequence ID" value="XM_023118808.1"/>
</dbReference>